<dbReference type="OrthoDB" id="270318at2759"/>
<dbReference type="Proteomes" id="UP000267029">
    <property type="component" value="Unassembled WGS sequence"/>
</dbReference>
<gene>
    <name evidence="1" type="ORF">MCOS_LOCUS6464</name>
</gene>
<dbReference type="InterPro" id="IPR008949">
    <property type="entry name" value="Isoprenoid_synthase_dom_sf"/>
</dbReference>
<organism evidence="1 2">
    <name type="scientific">Mesocestoides corti</name>
    <name type="common">Flatworm</name>
    <dbReference type="NCBI Taxonomy" id="53468"/>
    <lineage>
        <taxon>Eukaryota</taxon>
        <taxon>Metazoa</taxon>
        <taxon>Spiralia</taxon>
        <taxon>Lophotrochozoa</taxon>
        <taxon>Platyhelminthes</taxon>
        <taxon>Cestoda</taxon>
        <taxon>Eucestoda</taxon>
        <taxon>Cyclophyllidea</taxon>
        <taxon>Mesocestoididae</taxon>
        <taxon>Mesocestoides</taxon>
    </lineage>
</organism>
<reference evidence="1 2" key="1">
    <citation type="submission" date="2018-10" db="EMBL/GenBank/DDBJ databases">
        <authorList>
            <consortium name="Pathogen Informatics"/>
        </authorList>
    </citation>
    <scope>NUCLEOTIDE SEQUENCE [LARGE SCALE GENOMIC DNA]</scope>
</reference>
<dbReference type="Gene3D" id="1.10.600.10">
    <property type="entry name" value="Farnesyl Diphosphate Synthase"/>
    <property type="match status" value="1"/>
</dbReference>
<evidence type="ECO:0000313" key="1">
    <source>
        <dbReference type="EMBL" id="VDD80461.1"/>
    </source>
</evidence>
<proteinExistence type="predicted"/>
<name>A0A0R3UGS8_MESCO</name>
<evidence type="ECO:0000313" key="2">
    <source>
        <dbReference type="Proteomes" id="UP000267029"/>
    </source>
</evidence>
<accession>A0A0R3UGS8</accession>
<dbReference type="STRING" id="53468.A0A0R3UGS8"/>
<dbReference type="EMBL" id="UXSR01005264">
    <property type="protein sequence ID" value="VDD80461.1"/>
    <property type="molecule type" value="Genomic_DNA"/>
</dbReference>
<dbReference type="Pfam" id="PF00494">
    <property type="entry name" value="SQS_PSY"/>
    <property type="match status" value="1"/>
</dbReference>
<sequence>MSAVWRTKLRIHSPRRHFASVSPHNSQHHCRELVKKADYYNYLCTLLLPQPQQRFAFALRSLNVEVSLIRDRAPTDAVASLRYQYWLDSISTIFTQSQPKYPSPVEQELCWAIDRFPGVSRHWIVNLVQSRWKRAGGVPFRDCAELEHYAEATNAPIHYSLAEAFSNAIFVADGCFFVDIKSIELDHALSHMSKAQGILTHLRSVVPLAKQHRILLVPTDVLVEASLHKIPAEIFLRLCSTGIDSPPALEDADARVEQLRDVCHDIASLAHRHASKAAIQGQEVLARGKQTAAALLMLPLVHVCALLSNFASCNFDLRHPRLVARRDGLMPLRIAWCALRGKIASPPKA</sequence>
<dbReference type="AlphaFoldDB" id="A0A0R3UGS8"/>
<dbReference type="InterPro" id="IPR002060">
    <property type="entry name" value="Squ/phyt_synthse"/>
</dbReference>
<dbReference type="SUPFAM" id="SSF48576">
    <property type="entry name" value="Terpenoid synthases"/>
    <property type="match status" value="1"/>
</dbReference>
<keyword evidence="2" id="KW-1185">Reference proteome</keyword>
<protein>
    <submittedName>
        <fullName evidence="1">Uncharacterized protein</fullName>
    </submittedName>
</protein>